<protein>
    <submittedName>
        <fullName evidence="1">Uncharacterized protein</fullName>
    </submittedName>
</protein>
<reference evidence="2" key="1">
    <citation type="journal article" date="2019" name="Int. J. Syst. Evol. Microbiol.">
        <title>The Global Catalogue of Microorganisms (GCM) 10K type strain sequencing project: providing services to taxonomists for standard genome sequencing and annotation.</title>
        <authorList>
            <consortium name="The Broad Institute Genomics Platform"/>
            <consortium name="The Broad Institute Genome Sequencing Center for Infectious Disease"/>
            <person name="Wu L."/>
            <person name="Ma J."/>
        </authorList>
    </citation>
    <scope>NUCLEOTIDE SEQUENCE [LARGE SCALE GENOMIC DNA]</scope>
    <source>
        <strain evidence="2">KCTC 52607</strain>
    </source>
</reference>
<organism evidence="1 2">
    <name type="scientific">Alteraurantiacibacter palmitatis</name>
    <dbReference type="NCBI Taxonomy" id="2054628"/>
    <lineage>
        <taxon>Bacteria</taxon>
        <taxon>Pseudomonadati</taxon>
        <taxon>Pseudomonadota</taxon>
        <taxon>Alphaproteobacteria</taxon>
        <taxon>Sphingomonadales</taxon>
        <taxon>Erythrobacteraceae</taxon>
        <taxon>Alteraurantiacibacter</taxon>
    </lineage>
</organism>
<proteinExistence type="predicted"/>
<evidence type="ECO:0000313" key="2">
    <source>
        <dbReference type="Proteomes" id="UP001595456"/>
    </source>
</evidence>
<name>A0ABV7E9W8_9SPHN</name>
<sequence>MELAESGDAPVQVMRQSPDTTDAAWRVAENGRAIEFGKPGEAALLTLACLLGDAGAPPQMLIVRHAPALPRQTALFPVIGNGMRSRFFVDARLTDGEWRWEGVLAANDPMWDVFTGPRELQATLPGGGMLKIEGSRVPGEFVGWCRENGHMEAPGSEVAEKAGR</sequence>
<accession>A0ABV7E9W8</accession>
<dbReference type="Proteomes" id="UP001595456">
    <property type="component" value="Unassembled WGS sequence"/>
</dbReference>
<dbReference type="EMBL" id="JBHRST010000020">
    <property type="protein sequence ID" value="MFC3098725.1"/>
    <property type="molecule type" value="Genomic_DNA"/>
</dbReference>
<dbReference type="RefSeq" id="WP_336926455.1">
    <property type="nucleotide sequence ID" value="NZ_JBANRO010000007.1"/>
</dbReference>
<comment type="caution">
    <text evidence="1">The sequence shown here is derived from an EMBL/GenBank/DDBJ whole genome shotgun (WGS) entry which is preliminary data.</text>
</comment>
<gene>
    <name evidence="1" type="ORF">ACFODU_13090</name>
</gene>
<keyword evidence="2" id="KW-1185">Reference proteome</keyword>
<evidence type="ECO:0000313" key="1">
    <source>
        <dbReference type="EMBL" id="MFC3098725.1"/>
    </source>
</evidence>